<keyword evidence="4 8" id="KW-0413">Isomerase</keyword>
<dbReference type="EC" id="5.1.1.1" evidence="3 4"/>
<dbReference type="SMART" id="SM01005">
    <property type="entry name" value="Ala_racemase_C"/>
    <property type="match status" value="1"/>
</dbReference>
<dbReference type="Proteomes" id="UP000694001">
    <property type="component" value="Chromosome"/>
</dbReference>
<feature type="domain" description="Alanine racemase C-terminal" evidence="7">
    <location>
        <begin position="242"/>
        <end position="366"/>
    </location>
</feature>
<dbReference type="Pfam" id="PF01168">
    <property type="entry name" value="Ala_racemase_N"/>
    <property type="match status" value="1"/>
</dbReference>
<evidence type="ECO:0000313" key="9">
    <source>
        <dbReference type="Proteomes" id="UP000694001"/>
    </source>
</evidence>
<evidence type="ECO:0000256" key="4">
    <source>
        <dbReference type="HAMAP-Rule" id="MF_01201"/>
    </source>
</evidence>
<dbReference type="AlphaFoldDB" id="A0A975YIK3"/>
<comment type="similarity">
    <text evidence="4">Belongs to the alanine racemase family.</text>
</comment>
<dbReference type="RefSeq" id="WP_218284341.1">
    <property type="nucleotide sequence ID" value="NZ_CP076448.1"/>
</dbReference>
<comment type="function">
    <text evidence="4">Catalyzes the interconversion of L-alanine and D-alanine. May also act on other amino acids.</text>
</comment>
<dbReference type="NCBIfam" id="TIGR00492">
    <property type="entry name" value="alr"/>
    <property type="match status" value="1"/>
</dbReference>
<accession>A0A975YIK3</accession>
<dbReference type="Pfam" id="PF00842">
    <property type="entry name" value="Ala_racemase_C"/>
    <property type="match status" value="1"/>
</dbReference>
<gene>
    <name evidence="8" type="primary">alr</name>
    <name evidence="8" type="ORF">KO353_09050</name>
</gene>
<dbReference type="GO" id="GO:0030632">
    <property type="term" value="P:D-alanine biosynthetic process"/>
    <property type="evidence" value="ECO:0007669"/>
    <property type="project" value="UniProtKB-UniRule"/>
</dbReference>
<dbReference type="PANTHER" id="PTHR30511:SF0">
    <property type="entry name" value="ALANINE RACEMASE, CATABOLIC-RELATED"/>
    <property type="match status" value="1"/>
</dbReference>
<feature type="binding site" evidence="4 6">
    <location>
        <position position="311"/>
    </location>
    <ligand>
        <name>substrate</name>
    </ligand>
</feature>
<dbReference type="GO" id="GO:0005829">
    <property type="term" value="C:cytosol"/>
    <property type="evidence" value="ECO:0007669"/>
    <property type="project" value="TreeGrafter"/>
</dbReference>
<comment type="cofactor">
    <cofactor evidence="2 4 5">
        <name>pyridoxal 5'-phosphate</name>
        <dbReference type="ChEBI" id="CHEBI:597326"/>
    </cofactor>
</comment>
<proteinExistence type="inferred from homology"/>
<feature type="active site" description="Proton acceptor; specific for L-alanine" evidence="4">
    <location>
        <position position="263"/>
    </location>
</feature>
<feature type="modified residue" description="N6-(pyridoxal phosphate)lysine" evidence="4 5">
    <location>
        <position position="42"/>
    </location>
</feature>
<dbReference type="InterPro" id="IPR000821">
    <property type="entry name" value="Ala_racemase"/>
</dbReference>
<name>A0A975YIK3_9PROT</name>
<evidence type="ECO:0000259" key="7">
    <source>
        <dbReference type="SMART" id="SM01005"/>
    </source>
</evidence>
<dbReference type="InterPro" id="IPR001608">
    <property type="entry name" value="Ala_racemase_N"/>
</dbReference>
<reference evidence="8" key="1">
    <citation type="submission" date="2021-06" db="EMBL/GenBank/DDBJ databases">
        <title>Elioraea tepida, sp. nov., a moderately thermophilic aerobic anoxygenic phototrophic bacterium isolated from an alkaline siliceous hot spring mat community in Yellowstone National Park, WY, USA.</title>
        <authorList>
            <person name="Saini M.K."/>
            <person name="Yoshida S."/>
            <person name="Sebastian A."/>
            <person name="Hirose S."/>
            <person name="Hara E."/>
            <person name="Tamaki H."/>
            <person name="Soulier N.T."/>
            <person name="Albert I."/>
            <person name="Hanada S."/>
            <person name="Bryant D.A."/>
            <person name="Tank M."/>
        </authorList>
    </citation>
    <scope>NUCLEOTIDE SEQUENCE</scope>
    <source>
        <strain evidence="8">MS-P2</strain>
    </source>
</reference>
<dbReference type="PROSITE" id="PS00395">
    <property type="entry name" value="ALANINE_RACEMASE"/>
    <property type="match status" value="1"/>
</dbReference>
<evidence type="ECO:0000256" key="1">
    <source>
        <dbReference type="ARBA" id="ARBA00000316"/>
    </source>
</evidence>
<dbReference type="PANTHER" id="PTHR30511">
    <property type="entry name" value="ALANINE RACEMASE"/>
    <property type="match status" value="1"/>
</dbReference>
<dbReference type="GO" id="GO:0030170">
    <property type="term" value="F:pyridoxal phosphate binding"/>
    <property type="evidence" value="ECO:0007669"/>
    <property type="project" value="UniProtKB-UniRule"/>
</dbReference>
<evidence type="ECO:0000256" key="5">
    <source>
        <dbReference type="PIRSR" id="PIRSR600821-50"/>
    </source>
</evidence>
<evidence type="ECO:0000256" key="3">
    <source>
        <dbReference type="ARBA" id="ARBA00013089"/>
    </source>
</evidence>
<dbReference type="HAMAP" id="MF_01201">
    <property type="entry name" value="Ala_racemase"/>
    <property type="match status" value="1"/>
</dbReference>
<dbReference type="EMBL" id="CP076448">
    <property type="protein sequence ID" value="QXM23482.1"/>
    <property type="molecule type" value="Genomic_DNA"/>
</dbReference>
<organism evidence="8 9">
    <name type="scientific">Elioraea tepida</name>
    <dbReference type="NCBI Taxonomy" id="2843330"/>
    <lineage>
        <taxon>Bacteria</taxon>
        <taxon>Pseudomonadati</taxon>
        <taxon>Pseudomonadota</taxon>
        <taxon>Alphaproteobacteria</taxon>
        <taxon>Acetobacterales</taxon>
        <taxon>Elioraeaceae</taxon>
        <taxon>Elioraea</taxon>
    </lineage>
</organism>
<evidence type="ECO:0000256" key="2">
    <source>
        <dbReference type="ARBA" id="ARBA00001933"/>
    </source>
</evidence>
<evidence type="ECO:0000256" key="6">
    <source>
        <dbReference type="PIRSR" id="PIRSR600821-52"/>
    </source>
</evidence>
<feature type="active site" description="Proton acceptor; specific for D-alanine" evidence="4">
    <location>
        <position position="42"/>
    </location>
</feature>
<comment type="pathway">
    <text evidence="4">Amino-acid biosynthesis; D-alanine biosynthesis; D-alanine from L-alanine: step 1/1.</text>
</comment>
<keyword evidence="4 5" id="KW-0663">Pyridoxal phosphate</keyword>
<feature type="binding site" evidence="4 6">
    <location>
        <position position="141"/>
    </location>
    <ligand>
        <name>substrate</name>
    </ligand>
</feature>
<evidence type="ECO:0000313" key="8">
    <source>
        <dbReference type="EMBL" id="QXM23482.1"/>
    </source>
</evidence>
<dbReference type="InterPro" id="IPR011079">
    <property type="entry name" value="Ala_racemase_C"/>
</dbReference>
<comment type="catalytic activity">
    <reaction evidence="1 4">
        <text>L-alanine = D-alanine</text>
        <dbReference type="Rhea" id="RHEA:20249"/>
        <dbReference type="ChEBI" id="CHEBI:57416"/>
        <dbReference type="ChEBI" id="CHEBI:57972"/>
        <dbReference type="EC" id="5.1.1.1"/>
    </reaction>
</comment>
<sequence>MPDAAPSRHGAATLSIDLEAIAANWRDLCARHPSGPVAAVAKADAYGLGAAEVVPRLVAEGCRHVFVAQLAEAVALRPRLGEGVLVAVLNGVTPGSEEVFIRERIVPVLNDPGQVALWRSAARAAGRALPALLHVDTGMNRLGLSARDVERLAEDAQSFAGIDLLYVMTHFVSSELPEDPLNAAQVARFATTRARLPAARTSLANSSGIFLGPLGASDLARPGAALYGINPTPGRANPMRCVVSLDAPVLQVREVAAGETVGYNATWRAERPSRIATVAAGYADGYLRSLSGRGVAFFRGRLVPLVGRVSMDLLTFDVTDAPDLASGHTLRLLGPELPPDALAERAGTNAYEILTALGERYARVYGPVRPEA</sequence>
<dbReference type="KEGG" id="elio:KO353_09050"/>
<dbReference type="InterPro" id="IPR020622">
    <property type="entry name" value="Ala_racemase_pyridoxalP-BS"/>
</dbReference>
<protein>
    <recommendedName>
        <fullName evidence="3 4">Alanine racemase</fullName>
        <ecNumber evidence="3 4">5.1.1.1</ecNumber>
    </recommendedName>
</protein>
<keyword evidence="9" id="KW-1185">Reference proteome</keyword>
<dbReference type="CDD" id="cd00430">
    <property type="entry name" value="PLPDE_III_AR"/>
    <property type="match status" value="1"/>
</dbReference>
<dbReference type="GO" id="GO:0008784">
    <property type="term" value="F:alanine racemase activity"/>
    <property type="evidence" value="ECO:0007669"/>
    <property type="project" value="UniProtKB-UniRule"/>
</dbReference>